<dbReference type="AlphaFoldDB" id="A0A1A7BGA0"/>
<dbReference type="RefSeq" id="WP_267889887.1">
    <property type="nucleotide sequence ID" value="NZ_LZYB01000002.1"/>
</dbReference>
<protein>
    <submittedName>
        <fullName evidence="2">Cytochrome C oxidase assembly protein</fullName>
    </submittedName>
</protein>
<dbReference type="EMBL" id="LZYB01000002">
    <property type="protein sequence ID" value="OBV11514.1"/>
    <property type="molecule type" value="Genomic_DNA"/>
</dbReference>
<sequence length="42" mass="4933">MTPEEQKEFERRRKSRNLVVAGTLLFFVMLFYAITIVRIGDG</sequence>
<dbReference type="Proteomes" id="UP000092484">
    <property type="component" value="Unassembled WGS sequence"/>
</dbReference>
<proteinExistence type="predicted"/>
<name>A0A1A7BGA0_9SPHN</name>
<keyword evidence="1" id="KW-0472">Membrane</keyword>
<keyword evidence="3" id="KW-1185">Reference proteome</keyword>
<reference evidence="2 3" key="1">
    <citation type="submission" date="2016-06" db="EMBL/GenBank/DDBJ databases">
        <title>Genome sequence of Porphyrobacter dokdonensis DSW-74.</title>
        <authorList>
            <person name="Kim J.F."/>
            <person name="Song J.Y."/>
        </authorList>
    </citation>
    <scope>NUCLEOTIDE SEQUENCE [LARGE SCALE GENOMIC DNA]</scope>
    <source>
        <strain evidence="2 3">DSW-74</strain>
    </source>
</reference>
<evidence type="ECO:0000313" key="2">
    <source>
        <dbReference type="EMBL" id="OBV11514.1"/>
    </source>
</evidence>
<organism evidence="2 3">
    <name type="scientific">Erythrobacter dokdonensis DSW-74</name>
    <dbReference type="NCBI Taxonomy" id="1300349"/>
    <lineage>
        <taxon>Bacteria</taxon>
        <taxon>Pseudomonadati</taxon>
        <taxon>Pseudomonadota</taxon>
        <taxon>Alphaproteobacteria</taxon>
        <taxon>Sphingomonadales</taxon>
        <taxon>Erythrobacteraceae</taxon>
        <taxon>Erythrobacter/Porphyrobacter group</taxon>
        <taxon>Erythrobacter</taxon>
    </lineage>
</organism>
<feature type="transmembrane region" description="Helical" evidence="1">
    <location>
        <begin position="18"/>
        <end position="39"/>
    </location>
</feature>
<keyword evidence="1" id="KW-0812">Transmembrane</keyword>
<evidence type="ECO:0000256" key="1">
    <source>
        <dbReference type="SAM" id="Phobius"/>
    </source>
</evidence>
<keyword evidence="1" id="KW-1133">Transmembrane helix</keyword>
<gene>
    <name evidence="2" type="ORF">I603_0957</name>
</gene>
<evidence type="ECO:0000313" key="3">
    <source>
        <dbReference type="Proteomes" id="UP000092484"/>
    </source>
</evidence>
<accession>A0A1A7BGA0</accession>
<comment type="caution">
    <text evidence="2">The sequence shown here is derived from an EMBL/GenBank/DDBJ whole genome shotgun (WGS) entry which is preliminary data.</text>
</comment>